<dbReference type="InterPro" id="IPR011990">
    <property type="entry name" value="TPR-like_helical_dom_sf"/>
</dbReference>
<feature type="repeat" description="PPR" evidence="3">
    <location>
        <begin position="270"/>
        <end position="304"/>
    </location>
</feature>
<dbReference type="InterPro" id="IPR002885">
    <property type="entry name" value="PPR_rpt"/>
</dbReference>
<dbReference type="PANTHER" id="PTHR47938">
    <property type="entry name" value="RESPIRATORY COMPLEX I CHAPERONE (CIA84), PUTATIVE (AFU_ORTHOLOGUE AFUA_2G06020)-RELATED"/>
    <property type="match status" value="1"/>
</dbReference>
<dbReference type="SUPFAM" id="SSF48452">
    <property type="entry name" value="TPR-like"/>
    <property type="match status" value="1"/>
</dbReference>
<dbReference type="Proteomes" id="UP000507222">
    <property type="component" value="Unassembled WGS sequence"/>
</dbReference>
<feature type="repeat" description="PPR" evidence="3">
    <location>
        <begin position="235"/>
        <end position="269"/>
    </location>
</feature>
<gene>
    <name evidence="4" type="ORF">CURHAP_LOCUS40767</name>
</gene>
<accession>A0A6J5V7R7</accession>
<evidence type="ECO:0000313" key="5">
    <source>
        <dbReference type="Proteomes" id="UP000507222"/>
    </source>
</evidence>
<dbReference type="PANTHER" id="PTHR47938:SF35">
    <property type="entry name" value="PENTATRICOPEPTIDE REPEAT-CONTAINING PROTEIN 4, MITOCHONDRIAL-RELATED"/>
    <property type="match status" value="1"/>
</dbReference>
<dbReference type="GO" id="GO:0003729">
    <property type="term" value="F:mRNA binding"/>
    <property type="evidence" value="ECO:0007669"/>
    <property type="project" value="TreeGrafter"/>
</dbReference>
<dbReference type="EMBL" id="CAEKDK010000006">
    <property type="protein sequence ID" value="CAB4285069.1"/>
    <property type="molecule type" value="Genomic_DNA"/>
</dbReference>
<dbReference type="Pfam" id="PF01535">
    <property type="entry name" value="PPR"/>
    <property type="match status" value="6"/>
</dbReference>
<feature type="repeat" description="PPR" evidence="3">
    <location>
        <begin position="371"/>
        <end position="405"/>
    </location>
</feature>
<dbReference type="Pfam" id="PF12854">
    <property type="entry name" value="PPR_1"/>
    <property type="match status" value="1"/>
</dbReference>
<name>A0A6J5V7R7_PRUAR</name>
<dbReference type="PROSITE" id="PS51375">
    <property type="entry name" value="PPR"/>
    <property type="match status" value="9"/>
</dbReference>
<evidence type="ECO:0008006" key="6">
    <source>
        <dbReference type="Google" id="ProtNLM"/>
    </source>
</evidence>
<protein>
    <recommendedName>
        <fullName evidence="6">Pentacotripeptide-repeat region of PRORP domain-containing protein</fullName>
    </recommendedName>
</protein>
<dbReference type="Pfam" id="PF13041">
    <property type="entry name" value="PPR_2"/>
    <property type="match status" value="3"/>
</dbReference>
<dbReference type="Gene3D" id="1.25.40.10">
    <property type="entry name" value="Tetratricopeptide repeat domain"/>
    <property type="match status" value="8"/>
</dbReference>
<sequence>MLVKLQPLTFSKRIPFWVCSGACISSASCAKTVECFPGNNQDPPNSSDFEQNIQSLRNKLVPDNLIRVLDNTDDLGSAVKVFKWASLQRRFNHTADTYYRIILKLGLAGKVEEMEGFCQNMVKDKCPGVEEALLALVDMFVKHCRQSEAIRVLVNMKAGGYRPSIETFNAVLGALVEDKRDFEDVLFVYKEMVTAGILPTIETLNYLLEALLETDRIESALGQYKRMKKKGCSPNGRTFEILIKALIAKGRVDEAVIVLSEMLELGCQPDLSFYSTLIPLFCQNNRPEEGIRLFEMMRASNFMPDSLICGVLLQCLCKNLCLNDAIKVLEDMMETGLTPANDVFADVVNVFCKLGKIDDAMKFLEDKHILETSACNVLLEGCCSAGKFLMAKDLLVQMSESDVADCNSWNILIRWLCENSTIRVAFEILGRMVVSSSLPDCATYSALVIGNCKMSNYTNALDSFHHIRAKSWVLDPTSYSELVKGLCLVEMTHEATEVFCYMSSNRCSIQSSSFNMLIKGVCETGKVDEAIRLQKLAYYSGTSSTSSTYSAIMLGLSKLDKAKDLLVVLSKMLVEGCNLDLDAYCILIQSMSLQNRVKECILLFRMMVNKGLIPDSERLFNLLSCIANLSQLHVISDSIDKLASSSEALNSAIYNVLINGLWKEGYKREACRLLDIMLEKGWVPDAKTHGLVIGSAVSEEVDWNVLDYDNCTVQDTVSNILAEGLDVT</sequence>
<keyword evidence="2" id="KW-0677">Repeat</keyword>
<evidence type="ECO:0000313" key="4">
    <source>
        <dbReference type="EMBL" id="CAB4285069.1"/>
    </source>
</evidence>
<feature type="repeat" description="PPR" evidence="3">
    <location>
        <begin position="650"/>
        <end position="684"/>
    </location>
</feature>
<organism evidence="4 5">
    <name type="scientific">Prunus armeniaca</name>
    <name type="common">Apricot</name>
    <name type="synonym">Armeniaca vulgaris</name>
    <dbReference type="NCBI Taxonomy" id="36596"/>
    <lineage>
        <taxon>Eukaryota</taxon>
        <taxon>Viridiplantae</taxon>
        <taxon>Streptophyta</taxon>
        <taxon>Embryophyta</taxon>
        <taxon>Tracheophyta</taxon>
        <taxon>Spermatophyta</taxon>
        <taxon>Magnoliopsida</taxon>
        <taxon>eudicotyledons</taxon>
        <taxon>Gunneridae</taxon>
        <taxon>Pentapetalae</taxon>
        <taxon>rosids</taxon>
        <taxon>fabids</taxon>
        <taxon>Rosales</taxon>
        <taxon>Rosaceae</taxon>
        <taxon>Amygdaloideae</taxon>
        <taxon>Amygdaleae</taxon>
        <taxon>Prunus</taxon>
    </lineage>
</organism>
<feature type="repeat" description="PPR" evidence="3">
    <location>
        <begin position="475"/>
        <end position="509"/>
    </location>
</feature>
<dbReference type="NCBIfam" id="TIGR00756">
    <property type="entry name" value="PPR"/>
    <property type="match status" value="8"/>
</dbReference>
<evidence type="ECO:0000256" key="1">
    <source>
        <dbReference type="ARBA" id="ARBA00007626"/>
    </source>
</evidence>
<dbReference type="AlphaFoldDB" id="A0A6J5V7R7"/>
<feature type="repeat" description="PPR" evidence="3">
    <location>
        <begin position="200"/>
        <end position="234"/>
    </location>
</feature>
<evidence type="ECO:0000256" key="3">
    <source>
        <dbReference type="PROSITE-ProRule" id="PRU00708"/>
    </source>
</evidence>
<reference evidence="4 5" key="1">
    <citation type="submission" date="2020-05" db="EMBL/GenBank/DDBJ databases">
        <authorList>
            <person name="Campoy J."/>
            <person name="Schneeberger K."/>
            <person name="Spophaly S."/>
        </authorList>
    </citation>
    <scope>NUCLEOTIDE SEQUENCE [LARGE SCALE GENOMIC DNA]</scope>
    <source>
        <strain evidence="4">PruArmRojPasFocal</strain>
    </source>
</reference>
<feature type="repeat" description="PPR" evidence="3">
    <location>
        <begin position="305"/>
        <end position="339"/>
    </location>
</feature>
<proteinExistence type="inferred from homology"/>
<feature type="repeat" description="PPR" evidence="3">
    <location>
        <begin position="164"/>
        <end position="199"/>
    </location>
</feature>
<dbReference type="Pfam" id="PF13812">
    <property type="entry name" value="PPR_3"/>
    <property type="match status" value="1"/>
</dbReference>
<dbReference type="PROSITE" id="PS51257">
    <property type="entry name" value="PROKAR_LIPOPROTEIN"/>
    <property type="match status" value="1"/>
</dbReference>
<evidence type="ECO:0000256" key="2">
    <source>
        <dbReference type="ARBA" id="ARBA00022737"/>
    </source>
</evidence>
<comment type="similarity">
    <text evidence="1">Belongs to the PPR family. P subfamily.</text>
</comment>
<feature type="repeat" description="PPR" evidence="3">
    <location>
        <begin position="580"/>
        <end position="614"/>
    </location>
</feature>